<evidence type="ECO:0000313" key="3">
    <source>
        <dbReference type="EMBL" id="RIB08979.1"/>
    </source>
</evidence>
<feature type="non-terminal residue" evidence="3">
    <location>
        <position position="1"/>
    </location>
</feature>
<organism evidence="3 4">
    <name type="scientific">Gigaspora rosea</name>
    <dbReference type="NCBI Taxonomy" id="44941"/>
    <lineage>
        <taxon>Eukaryota</taxon>
        <taxon>Fungi</taxon>
        <taxon>Fungi incertae sedis</taxon>
        <taxon>Mucoromycota</taxon>
        <taxon>Glomeromycotina</taxon>
        <taxon>Glomeromycetes</taxon>
        <taxon>Diversisporales</taxon>
        <taxon>Gigasporaceae</taxon>
        <taxon>Gigaspora</taxon>
    </lineage>
</organism>
<feature type="non-terminal residue" evidence="3">
    <location>
        <position position="80"/>
    </location>
</feature>
<reference evidence="3 4" key="1">
    <citation type="submission" date="2018-06" db="EMBL/GenBank/DDBJ databases">
        <title>Comparative genomics reveals the genomic features of Rhizophagus irregularis, R. cerebriforme, R. diaphanum and Gigaspora rosea, and their symbiotic lifestyle signature.</title>
        <authorList>
            <person name="Morin E."/>
            <person name="San Clemente H."/>
            <person name="Chen E.C.H."/>
            <person name="De La Providencia I."/>
            <person name="Hainaut M."/>
            <person name="Kuo A."/>
            <person name="Kohler A."/>
            <person name="Murat C."/>
            <person name="Tang N."/>
            <person name="Roy S."/>
            <person name="Loubradou J."/>
            <person name="Henrissat B."/>
            <person name="Grigoriev I.V."/>
            <person name="Corradi N."/>
            <person name="Roux C."/>
            <person name="Martin F.M."/>
        </authorList>
    </citation>
    <scope>NUCLEOTIDE SEQUENCE [LARGE SCALE GENOMIC DNA]</scope>
    <source>
        <strain evidence="3 4">DAOM 194757</strain>
    </source>
</reference>
<keyword evidence="2" id="KW-0902">Two-component regulatory system</keyword>
<dbReference type="AlphaFoldDB" id="A0A397UJL7"/>
<dbReference type="GO" id="GO:0000160">
    <property type="term" value="P:phosphorelay signal transduction system"/>
    <property type="evidence" value="ECO:0007669"/>
    <property type="project" value="UniProtKB-KW"/>
</dbReference>
<dbReference type="Gene3D" id="1.10.287.130">
    <property type="match status" value="1"/>
</dbReference>
<evidence type="ECO:0000313" key="4">
    <source>
        <dbReference type="Proteomes" id="UP000266673"/>
    </source>
</evidence>
<keyword evidence="4" id="KW-1185">Reference proteome</keyword>
<gene>
    <name evidence="3" type="ORF">C2G38_1913163</name>
</gene>
<protein>
    <recommendedName>
        <fullName evidence="5">Signal transduction histidine kinase dimerisation/phosphoacceptor domain-containing protein</fullName>
    </recommendedName>
</protein>
<sequence>IVGIASSFESTNLTTDQRDMLNIISSAADIVLSIANDILHMAKLEAKRVNLVHRTFDLLELLESTIDTFGKKAGTKKLEL</sequence>
<dbReference type="STRING" id="44941.A0A397UJL7"/>
<dbReference type="EMBL" id="QKWP01001433">
    <property type="protein sequence ID" value="RIB08979.1"/>
    <property type="molecule type" value="Genomic_DNA"/>
</dbReference>
<keyword evidence="1" id="KW-0597">Phosphoprotein</keyword>
<accession>A0A397UJL7</accession>
<dbReference type="PANTHER" id="PTHR45339:SF1">
    <property type="entry name" value="HYBRID SIGNAL TRANSDUCTION HISTIDINE KINASE J"/>
    <property type="match status" value="1"/>
</dbReference>
<dbReference type="PANTHER" id="PTHR45339">
    <property type="entry name" value="HYBRID SIGNAL TRANSDUCTION HISTIDINE KINASE J"/>
    <property type="match status" value="1"/>
</dbReference>
<comment type="caution">
    <text evidence="3">The sequence shown here is derived from an EMBL/GenBank/DDBJ whole genome shotgun (WGS) entry which is preliminary data.</text>
</comment>
<evidence type="ECO:0000256" key="2">
    <source>
        <dbReference type="ARBA" id="ARBA00023012"/>
    </source>
</evidence>
<evidence type="ECO:0008006" key="5">
    <source>
        <dbReference type="Google" id="ProtNLM"/>
    </source>
</evidence>
<evidence type="ECO:0000256" key="1">
    <source>
        <dbReference type="ARBA" id="ARBA00022553"/>
    </source>
</evidence>
<proteinExistence type="predicted"/>
<name>A0A397UJL7_9GLOM</name>
<dbReference type="Proteomes" id="UP000266673">
    <property type="component" value="Unassembled WGS sequence"/>
</dbReference>
<dbReference type="OrthoDB" id="60033at2759"/>